<reference evidence="2" key="1">
    <citation type="journal article" date="2024" name="Front. Bioeng. Biotechnol.">
        <title>Genome-scale model development and genomic sequencing of the oleaginous clade Lipomyces.</title>
        <authorList>
            <person name="Czajka J.J."/>
            <person name="Han Y."/>
            <person name="Kim J."/>
            <person name="Mondo S.J."/>
            <person name="Hofstad B.A."/>
            <person name="Robles A."/>
            <person name="Haridas S."/>
            <person name="Riley R."/>
            <person name="LaButti K."/>
            <person name="Pangilinan J."/>
            <person name="Andreopoulos W."/>
            <person name="Lipzen A."/>
            <person name="Yan J."/>
            <person name="Wang M."/>
            <person name="Ng V."/>
            <person name="Grigoriev I.V."/>
            <person name="Spatafora J.W."/>
            <person name="Magnuson J.K."/>
            <person name="Baker S.E."/>
            <person name="Pomraning K.R."/>
        </authorList>
    </citation>
    <scope>NUCLEOTIDE SEQUENCE [LARGE SCALE GENOMIC DNA]</scope>
    <source>
        <strain evidence="2">CBS 7786</strain>
    </source>
</reference>
<dbReference type="Proteomes" id="UP001433508">
    <property type="component" value="Unassembled WGS sequence"/>
</dbReference>
<gene>
    <name evidence="1" type="ORF">V1525DRAFT_419123</name>
</gene>
<organism evidence="1 2">
    <name type="scientific">Lipomyces kononenkoae</name>
    <name type="common">Yeast</name>
    <dbReference type="NCBI Taxonomy" id="34357"/>
    <lineage>
        <taxon>Eukaryota</taxon>
        <taxon>Fungi</taxon>
        <taxon>Dikarya</taxon>
        <taxon>Ascomycota</taxon>
        <taxon>Saccharomycotina</taxon>
        <taxon>Lipomycetes</taxon>
        <taxon>Lipomycetales</taxon>
        <taxon>Lipomycetaceae</taxon>
        <taxon>Lipomyces</taxon>
    </lineage>
</organism>
<sequence length="1163" mass="127268">MARPDLEISMSSKSHSALAQIESKAFATDGVAALADSSASVRCGDHRWESPGIQKEMNSGRQQLLQPMSQRRHTFSHEYMSRSAPPTPMVAAYSQQGHACGGYFRGFAMATAASSNTFDGHSIPSSASSRAVSPSRMESSSPKSANKSAHSGLSRSPSPKSCITTKESTSHKYTLSKSYVSNGVAVSSCPYETALINARRRIPYSLGTNPLPPMPASMIKAILSVEDEAKLTKDTEKMFSDLVPSDESARRRRNFIAKLERLLTEGWPGHDIRVHPFGSTENLLCSNDSDVDVCISTSWRKLEDTCMLAKFWANHNMERVVCVPGAKVPIVKIWDPEYNIACDMNVNNTLALENTRMIKTYVQIDRRVRPLAMIIKHWTKHRELNDAAGGGTLSSYSWICLIINFLQLRTPPILPVLHRIGSESRPENVVNGVNISFCDDLDRFKGYGADNTESIGQLLFEFFKWYAFEFDYDRHVVSVRHGRLLSKSEKGWDTLQNNRFCIEEPLVTSRNLGNTVDDISAKGIVQEFRRAYGILASEANLSKCVKRFKFPQDDKPNAVVENGLGLFPGSGPSRRITRSFSSSGSSTKSIGPRQFRGGFYRSQSYRKGSNGTYQGKSMAPGGVYPPPMFKLPPEYGIMPIYSVTPEGYPIAIASIPHLAKPGNSSSADRACATDGTKSSNSVASAQFGYIIPSYFPSPRFPFYYQPAYEDTQFNEVSGPSVSDTNEAKTGRTRSLSPNRQSTRHVNHHCSLNADQGYMHQTIHDMNYQQSQHQQSKQSQSCAQWNKESALPKSLSDFQGQSSESSSDMSDNSPDVAAHVYLPSTPPDCRLDDLVNDAGDDYDLKLPSSHIGGHSDEEDIVVVDDVDGGMTTAHESATYVAQKQLVDRMHGIRSGYTSAPPSRSSSSTALPVPISVLTLSALRSYSMESEEDAEGRRKASGPVIVNGDLSSRVPRSIGFVKDSHSPELSNSRLGSKSYADVLMDQRVFASKNGAQAAEETSSYGNGNVRHRNEISETLDLSLAEFGKNQLNRTSGMRTQNHVPRNPHRDDDGEFWSVSGSTLAASHNRFHATAMPRESAAVPITVKSGGMSYSAAAAASNIEAASSKGRISSISTGSVGSSTNVAGKQNQWTTSTSKRYRKKKSFKKEDSVDSILISAELVKGG</sequence>
<dbReference type="EMBL" id="MU971363">
    <property type="protein sequence ID" value="KAK9237915.1"/>
    <property type="molecule type" value="Genomic_DNA"/>
</dbReference>
<proteinExistence type="predicted"/>
<evidence type="ECO:0000313" key="2">
    <source>
        <dbReference type="Proteomes" id="UP001433508"/>
    </source>
</evidence>
<keyword evidence="2" id="KW-1185">Reference proteome</keyword>
<accession>A0ACC3T2K5</accession>
<protein>
    <submittedName>
        <fullName evidence="1">Uncharacterized protein</fullName>
    </submittedName>
</protein>
<name>A0ACC3T2K5_LIPKO</name>
<comment type="caution">
    <text evidence="1">The sequence shown here is derived from an EMBL/GenBank/DDBJ whole genome shotgun (WGS) entry which is preliminary data.</text>
</comment>
<evidence type="ECO:0000313" key="1">
    <source>
        <dbReference type="EMBL" id="KAK9237915.1"/>
    </source>
</evidence>